<dbReference type="RefSeq" id="WP_307465025.1">
    <property type="nucleotide sequence ID" value="NZ_JAURUR010000002.1"/>
</dbReference>
<evidence type="ECO:0000313" key="2">
    <source>
        <dbReference type="EMBL" id="MDP9763869.1"/>
    </source>
</evidence>
<evidence type="ECO:0000256" key="1">
    <source>
        <dbReference type="SAM" id="MobiDB-lite"/>
    </source>
</evidence>
<reference evidence="2 3" key="1">
    <citation type="submission" date="2023-07" db="EMBL/GenBank/DDBJ databases">
        <title>Genomic Encyclopedia of Type Strains, Phase IV (KMG-IV): sequencing the most valuable type-strain genomes for metagenomic binning, comparative biology and taxonomic classification.</title>
        <authorList>
            <person name="Goeker M."/>
        </authorList>
    </citation>
    <scope>NUCLEOTIDE SEQUENCE [LARGE SCALE GENOMIC DNA]</scope>
    <source>
        <strain evidence="2 3">NIO-1023</strain>
    </source>
</reference>
<accession>A0ABT9MBI5</accession>
<keyword evidence="3" id="KW-1185">Reference proteome</keyword>
<gene>
    <name evidence="2" type="ORF">QO006_001286</name>
</gene>
<sequence>MTTTPRTYGIFALTFHGLTMKEVSELGYVYDVKWTFNRNARPERIFAAESSSVVFGADKTDGLKLEIRPMLDGQELPSILVPTTLRGDLTLDTNGNVRLGSRVSHEALENAGLSTSVFLNAGFALECTVSDQPTLEEQTEAQIQAELGALPLFGTGEGQALPEVNTDEVLTEMSDAPDGPPMTDTGAPPSITLDPKADGEDLPFPLDDGAAD</sequence>
<dbReference type="Proteomes" id="UP001232163">
    <property type="component" value="Unassembled WGS sequence"/>
</dbReference>
<proteinExistence type="predicted"/>
<comment type="caution">
    <text evidence="2">The sequence shown here is derived from an EMBL/GenBank/DDBJ whole genome shotgun (WGS) entry which is preliminary data.</text>
</comment>
<protein>
    <submittedName>
        <fullName evidence="2">Uncharacterized protein</fullName>
    </submittedName>
</protein>
<evidence type="ECO:0000313" key="3">
    <source>
        <dbReference type="Proteomes" id="UP001232163"/>
    </source>
</evidence>
<name>A0ABT9MBI5_9DEIO</name>
<organism evidence="2 3">
    <name type="scientific">Deinococcus enclensis</name>
    <dbReference type="NCBI Taxonomy" id="1049582"/>
    <lineage>
        <taxon>Bacteria</taxon>
        <taxon>Thermotogati</taxon>
        <taxon>Deinococcota</taxon>
        <taxon>Deinococci</taxon>
        <taxon>Deinococcales</taxon>
        <taxon>Deinococcaceae</taxon>
        <taxon>Deinococcus</taxon>
    </lineage>
</organism>
<feature type="region of interest" description="Disordered" evidence="1">
    <location>
        <begin position="154"/>
        <end position="212"/>
    </location>
</feature>
<dbReference type="EMBL" id="JAURUR010000002">
    <property type="protein sequence ID" value="MDP9763869.1"/>
    <property type="molecule type" value="Genomic_DNA"/>
</dbReference>